<evidence type="ECO:0000259" key="7">
    <source>
        <dbReference type="Pfam" id="PF02601"/>
    </source>
</evidence>
<evidence type="ECO:0000256" key="4">
    <source>
        <dbReference type="ARBA" id="ARBA00022839"/>
    </source>
</evidence>
<evidence type="ECO:0000256" key="6">
    <source>
        <dbReference type="RuleBase" id="RU004355"/>
    </source>
</evidence>
<dbReference type="GO" id="GO:0009318">
    <property type="term" value="C:exodeoxyribonuclease VII complex"/>
    <property type="evidence" value="ECO:0007669"/>
    <property type="project" value="UniProtKB-UniRule"/>
</dbReference>
<sequence length="397" mass="41944">MQRKLTVSQLNAYISGVFEDEFVLHDVVVRGEIFEAKAVGARTFFTLKEGGCTLSCVTFAHMRADVGAEVDVTGTVTFYAKSGRVSFVAEDMTVAGEGALLAALKKLKEKLRLEGLFEGRPPLPALVHKAAVVTSEYGAVMHDILSVCRGAYPAVDICLCDARVQGADSAETIARAVNEINEYCRDVDVIIIARGGGSASDLQAYNTETVARAVAGSRIPVISAVGHETDYTLCDLCASARAGTPSIAASMITVPSADTAMRVLGAARAVSQSAERLFADKKQRILYDAMRVITRCERIADGYAGKAAGLLSRLGAGLDAKAAALSERLTGACAALERLSPLKVLSQGYAKVTKGGREMPGVKGVEKGDEVTVLMRDGRFAAKVTEVEEGADVRKNG</sequence>
<dbReference type="HAMAP" id="MF_00378">
    <property type="entry name" value="Exonuc_7_L"/>
    <property type="match status" value="1"/>
</dbReference>
<dbReference type="PANTHER" id="PTHR30008">
    <property type="entry name" value="EXODEOXYRIBONUCLEASE 7 LARGE SUBUNIT"/>
    <property type="match status" value="1"/>
</dbReference>
<gene>
    <name evidence="5 9" type="primary">xseA</name>
    <name evidence="9" type="ORF">H9892_05990</name>
</gene>
<dbReference type="CDD" id="cd04489">
    <property type="entry name" value="ExoVII_LU_OBF"/>
    <property type="match status" value="1"/>
</dbReference>
<organism evidence="9 10">
    <name type="scientific">Candidatus Protoclostridium stercorigallinarum</name>
    <dbReference type="NCBI Taxonomy" id="2838741"/>
    <lineage>
        <taxon>Bacteria</taxon>
        <taxon>Bacillati</taxon>
        <taxon>Bacillota</taxon>
        <taxon>Clostridia</taxon>
        <taxon>Candidatus Protoclostridium</taxon>
    </lineage>
</organism>
<dbReference type="PANTHER" id="PTHR30008:SF0">
    <property type="entry name" value="EXODEOXYRIBONUCLEASE 7 LARGE SUBUNIT"/>
    <property type="match status" value="1"/>
</dbReference>
<protein>
    <recommendedName>
        <fullName evidence="5">Exodeoxyribonuclease 7 large subunit</fullName>
        <ecNumber evidence="5">3.1.11.6</ecNumber>
    </recommendedName>
    <alternativeName>
        <fullName evidence="5">Exodeoxyribonuclease VII large subunit</fullName>
        <shortName evidence="5">Exonuclease VII large subunit</shortName>
    </alternativeName>
</protein>
<keyword evidence="3 5" id="KW-0378">Hydrolase</keyword>
<comment type="caution">
    <text evidence="9">The sequence shown here is derived from an EMBL/GenBank/DDBJ whole genome shotgun (WGS) entry which is preliminary data.</text>
</comment>
<dbReference type="GO" id="GO:0008855">
    <property type="term" value="F:exodeoxyribonuclease VII activity"/>
    <property type="evidence" value="ECO:0007669"/>
    <property type="project" value="UniProtKB-UniRule"/>
</dbReference>
<dbReference type="Proteomes" id="UP000823990">
    <property type="component" value="Unassembled WGS sequence"/>
</dbReference>
<evidence type="ECO:0000256" key="2">
    <source>
        <dbReference type="ARBA" id="ARBA00022722"/>
    </source>
</evidence>
<comment type="subunit">
    <text evidence="5">Heterooligomer composed of large and small subunits.</text>
</comment>
<dbReference type="GO" id="GO:0006308">
    <property type="term" value="P:DNA catabolic process"/>
    <property type="evidence" value="ECO:0007669"/>
    <property type="project" value="UniProtKB-UniRule"/>
</dbReference>
<accession>A0A9D1TS39</accession>
<dbReference type="AlphaFoldDB" id="A0A9D1TS39"/>
<comment type="subcellular location">
    <subcellularLocation>
        <location evidence="5 6">Cytoplasm</location>
    </subcellularLocation>
</comment>
<evidence type="ECO:0000313" key="9">
    <source>
        <dbReference type="EMBL" id="HIW02872.1"/>
    </source>
</evidence>
<reference evidence="9" key="2">
    <citation type="submission" date="2021-04" db="EMBL/GenBank/DDBJ databases">
        <authorList>
            <person name="Gilroy R."/>
        </authorList>
    </citation>
    <scope>NUCLEOTIDE SEQUENCE</scope>
    <source>
        <strain evidence="9">12435</strain>
    </source>
</reference>
<evidence type="ECO:0000256" key="1">
    <source>
        <dbReference type="ARBA" id="ARBA00022490"/>
    </source>
</evidence>
<evidence type="ECO:0000313" key="10">
    <source>
        <dbReference type="Proteomes" id="UP000823990"/>
    </source>
</evidence>
<evidence type="ECO:0000256" key="5">
    <source>
        <dbReference type="HAMAP-Rule" id="MF_00378"/>
    </source>
</evidence>
<evidence type="ECO:0000259" key="8">
    <source>
        <dbReference type="Pfam" id="PF13742"/>
    </source>
</evidence>
<dbReference type="Pfam" id="PF02601">
    <property type="entry name" value="Exonuc_VII_L"/>
    <property type="match status" value="1"/>
</dbReference>
<dbReference type="EC" id="3.1.11.6" evidence="5"/>
<keyword evidence="4 5" id="KW-0269">Exonuclease</keyword>
<comment type="function">
    <text evidence="5">Bidirectionally degrades single-stranded DNA into large acid-insoluble oligonucleotides, which are then degraded further into small acid-soluble oligonucleotides.</text>
</comment>
<reference evidence="9" key="1">
    <citation type="journal article" date="2021" name="PeerJ">
        <title>Extensive microbial diversity within the chicken gut microbiome revealed by metagenomics and culture.</title>
        <authorList>
            <person name="Gilroy R."/>
            <person name="Ravi A."/>
            <person name="Getino M."/>
            <person name="Pursley I."/>
            <person name="Horton D.L."/>
            <person name="Alikhan N.F."/>
            <person name="Baker D."/>
            <person name="Gharbi K."/>
            <person name="Hall N."/>
            <person name="Watson M."/>
            <person name="Adriaenssens E.M."/>
            <person name="Foster-Nyarko E."/>
            <person name="Jarju S."/>
            <person name="Secka A."/>
            <person name="Antonio M."/>
            <person name="Oren A."/>
            <person name="Chaudhuri R.R."/>
            <person name="La Ragione R."/>
            <person name="Hildebrand F."/>
            <person name="Pallen M.J."/>
        </authorList>
    </citation>
    <scope>NUCLEOTIDE SEQUENCE</scope>
    <source>
        <strain evidence="9">12435</strain>
    </source>
</reference>
<dbReference type="GO" id="GO:0005737">
    <property type="term" value="C:cytoplasm"/>
    <property type="evidence" value="ECO:0007669"/>
    <property type="project" value="UniProtKB-SubCell"/>
</dbReference>
<keyword evidence="1 5" id="KW-0963">Cytoplasm</keyword>
<proteinExistence type="inferred from homology"/>
<comment type="catalytic activity">
    <reaction evidence="5 6">
        <text>Exonucleolytic cleavage in either 5'- to 3'- or 3'- to 5'-direction to yield nucleoside 5'-phosphates.</text>
        <dbReference type="EC" id="3.1.11.6"/>
    </reaction>
</comment>
<dbReference type="EMBL" id="DXHS01000096">
    <property type="protein sequence ID" value="HIW02872.1"/>
    <property type="molecule type" value="Genomic_DNA"/>
</dbReference>
<name>A0A9D1TS39_9FIRM</name>
<comment type="similarity">
    <text evidence="5 6">Belongs to the XseA family.</text>
</comment>
<dbReference type="NCBIfam" id="TIGR00237">
    <property type="entry name" value="xseA"/>
    <property type="match status" value="1"/>
</dbReference>
<dbReference type="GO" id="GO:0003676">
    <property type="term" value="F:nucleic acid binding"/>
    <property type="evidence" value="ECO:0007669"/>
    <property type="project" value="InterPro"/>
</dbReference>
<dbReference type="Pfam" id="PF13742">
    <property type="entry name" value="tRNA_anti_2"/>
    <property type="match status" value="1"/>
</dbReference>
<feature type="domain" description="Exonuclease VII large subunit C-terminal" evidence="7">
    <location>
        <begin position="122"/>
        <end position="314"/>
    </location>
</feature>
<dbReference type="InterPro" id="IPR025824">
    <property type="entry name" value="OB-fold_nuc-bd_dom"/>
</dbReference>
<keyword evidence="2 5" id="KW-0540">Nuclease</keyword>
<feature type="domain" description="OB-fold nucleic acid binding" evidence="8">
    <location>
        <begin position="5"/>
        <end position="92"/>
    </location>
</feature>
<dbReference type="InterPro" id="IPR003753">
    <property type="entry name" value="Exonuc_VII_L"/>
</dbReference>
<dbReference type="InterPro" id="IPR020579">
    <property type="entry name" value="Exonuc_VII_lsu_C"/>
</dbReference>
<evidence type="ECO:0000256" key="3">
    <source>
        <dbReference type="ARBA" id="ARBA00022801"/>
    </source>
</evidence>